<proteinExistence type="predicted"/>
<evidence type="ECO:0000256" key="1">
    <source>
        <dbReference type="SAM" id="MobiDB-lite"/>
    </source>
</evidence>
<protein>
    <submittedName>
        <fullName evidence="2">Uncharacterized protein</fullName>
    </submittedName>
</protein>
<dbReference type="OrthoDB" id="3558818at2759"/>
<keyword evidence="3" id="KW-1185">Reference proteome</keyword>
<sequence>MPVKNPVPVSVSIPIPTATLGSTSTSPLTIVAVPVPAPDTENSVAQLSTTIPLVPRRWRSLDSTTGNIDNGRNVEKERLEKIDFLRQEIYYVEQELKGAETRILKFRDELHALHEIDWAIQRMEDFLGKLEWVEEKGEEVQGEGKEEEAGSGGFLKGEGKAIVE</sequence>
<evidence type="ECO:0000313" key="3">
    <source>
        <dbReference type="Proteomes" id="UP000297527"/>
    </source>
</evidence>
<reference evidence="2 3" key="1">
    <citation type="submission" date="2017-12" db="EMBL/GenBank/DDBJ databases">
        <title>Comparative genomics of Botrytis spp.</title>
        <authorList>
            <person name="Valero-Jimenez C.A."/>
            <person name="Tapia P."/>
            <person name="Veloso J."/>
            <person name="Silva-Moreno E."/>
            <person name="Staats M."/>
            <person name="Valdes J.H."/>
            <person name="Van Kan J.A.L."/>
        </authorList>
    </citation>
    <scope>NUCLEOTIDE SEQUENCE [LARGE SCALE GENOMIC DNA]</scope>
    <source>
        <strain evidence="2 3">MUCL11595</strain>
    </source>
</reference>
<evidence type="ECO:0000313" key="2">
    <source>
        <dbReference type="EMBL" id="TGO46259.1"/>
    </source>
</evidence>
<dbReference type="Proteomes" id="UP000297527">
    <property type="component" value="Unassembled WGS sequence"/>
</dbReference>
<dbReference type="AlphaFoldDB" id="A0A4Z1HBS6"/>
<name>A0A4Z1HBS6_9HELO</name>
<dbReference type="EMBL" id="PQXN01000333">
    <property type="protein sequence ID" value="TGO46259.1"/>
    <property type="molecule type" value="Genomic_DNA"/>
</dbReference>
<feature type="compositionally biased region" description="Basic and acidic residues" evidence="1">
    <location>
        <begin position="138"/>
        <end position="148"/>
    </location>
</feature>
<organism evidence="2 3">
    <name type="scientific">Botryotinia convoluta</name>
    <dbReference type="NCBI Taxonomy" id="54673"/>
    <lineage>
        <taxon>Eukaryota</taxon>
        <taxon>Fungi</taxon>
        <taxon>Dikarya</taxon>
        <taxon>Ascomycota</taxon>
        <taxon>Pezizomycotina</taxon>
        <taxon>Leotiomycetes</taxon>
        <taxon>Helotiales</taxon>
        <taxon>Sclerotiniaceae</taxon>
        <taxon>Botryotinia</taxon>
    </lineage>
</organism>
<feature type="region of interest" description="Disordered" evidence="1">
    <location>
        <begin position="138"/>
        <end position="164"/>
    </location>
</feature>
<accession>A0A4Z1HBS6</accession>
<comment type="caution">
    <text evidence="2">The sequence shown here is derived from an EMBL/GenBank/DDBJ whole genome shotgun (WGS) entry which is preliminary data.</text>
</comment>
<gene>
    <name evidence="2" type="ORF">BCON_0335g00020</name>
</gene>